<proteinExistence type="predicted"/>
<accession>A0AAP0LM54</accession>
<sequence>MKESFICLKDLVRKRGNEMSSGGGPSVQRSEYRQRTPSIATGIGAKKSHVYMELEVVVAGEKINVVTVIPEQCTLNKLWQDVRDICFDKPIRHANEVKVDVMLPWETTNMHMKTDSDLQDAFKKLKKMTGVVEFALPDLNAEVTVGAGCSNSAVVVLEGDKENGNTAGESINAGSNVNVLDRENNMDDLEYDVSEYKFKFNYEDEWDAGLDSYESGDDSGPSSDYEDENVQAAAWRYEANSDCSR</sequence>
<dbReference type="AlphaFoldDB" id="A0AAP0LM54"/>
<evidence type="ECO:0000313" key="2">
    <source>
        <dbReference type="EMBL" id="KAK9177328.1"/>
    </source>
</evidence>
<dbReference type="EMBL" id="JBCGBO010000025">
    <property type="protein sequence ID" value="KAK9177328.1"/>
    <property type="molecule type" value="Genomic_DNA"/>
</dbReference>
<gene>
    <name evidence="2" type="ORF">WN944_029349</name>
</gene>
<comment type="caution">
    <text evidence="2">The sequence shown here is derived from an EMBL/GenBank/DDBJ whole genome shotgun (WGS) entry which is preliminary data.</text>
</comment>
<evidence type="ECO:0000256" key="1">
    <source>
        <dbReference type="SAM" id="MobiDB-lite"/>
    </source>
</evidence>
<protein>
    <submittedName>
        <fullName evidence="2">Uncharacterized protein</fullName>
    </submittedName>
</protein>
<dbReference type="Proteomes" id="UP001428341">
    <property type="component" value="Unassembled WGS sequence"/>
</dbReference>
<feature type="region of interest" description="Disordered" evidence="1">
    <location>
        <begin position="210"/>
        <end position="230"/>
    </location>
</feature>
<organism evidence="2 3">
    <name type="scientific">Citrus x changshan-huyou</name>
    <dbReference type="NCBI Taxonomy" id="2935761"/>
    <lineage>
        <taxon>Eukaryota</taxon>
        <taxon>Viridiplantae</taxon>
        <taxon>Streptophyta</taxon>
        <taxon>Embryophyta</taxon>
        <taxon>Tracheophyta</taxon>
        <taxon>Spermatophyta</taxon>
        <taxon>Magnoliopsida</taxon>
        <taxon>eudicotyledons</taxon>
        <taxon>Gunneridae</taxon>
        <taxon>Pentapetalae</taxon>
        <taxon>rosids</taxon>
        <taxon>malvids</taxon>
        <taxon>Sapindales</taxon>
        <taxon>Rutaceae</taxon>
        <taxon>Aurantioideae</taxon>
        <taxon>Citrus</taxon>
    </lineage>
</organism>
<reference evidence="2 3" key="1">
    <citation type="submission" date="2024-05" db="EMBL/GenBank/DDBJ databases">
        <title>Haplotype-resolved chromosome-level genome assembly of Huyou (Citrus changshanensis).</title>
        <authorList>
            <person name="Miao C."/>
            <person name="Chen W."/>
            <person name="Wu Y."/>
            <person name="Wang L."/>
            <person name="Zhao S."/>
            <person name="Grierson D."/>
            <person name="Xu C."/>
            <person name="Chen K."/>
        </authorList>
    </citation>
    <scope>NUCLEOTIDE SEQUENCE [LARGE SCALE GENOMIC DNA]</scope>
    <source>
        <strain evidence="2">01-14</strain>
        <tissue evidence="2">Leaf</tissue>
    </source>
</reference>
<evidence type="ECO:0000313" key="3">
    <source>
        <dbReference type="Proteomes" id="UP001428341"/>
    </source>
</evidence>
<keyword evidence="3" id="KW-1185">Reference proteome</keyword>
<name>A0AAP0LM54_9ROSI</name>